<dbReference type="InterPro" id="IPR009778">
    <property type="entry name" value="ROF"/>
</dbReference>
<dbReference type="AlphaFoldDB" id="A0A4Q0YLC9"/>
<dbReference type="Pfam" id="PF07073">
    <property type="entry name" value="ROF"/>
    <property type="match status" value="1"/>
</dbReference>
<reference evidence="1 2" key="1">
    <citation type="submission" date="2017-10" db="EMBL/GenBank/DDBJ databases">
        <title>Nyctiphanis sp. nov., isolated from the stomach of the euphausiid Nyctiphanes simplex (Hansen, 1911) in the Gulf of California.</title>
        <authorList>
            <person name="Gomez-Gil B."/>
            <person name="Aguilar-Mendez M."/>
            <person name="Lopez-Cortes A."/>
            <person name="Gomez-Gutierrez J."/>
            <person name="Roque A."/>
            <person name="Lang E."/>
            <person name="Gonzalez-Castillo A."/>
        </authorList>
    </citation>
    <scope>NUCLEOTIDE SEQUENCE [LARGE SCALE GENOMIC DNA]</scope>
    <source>
        <strain evidence="1 2">CAIM 600</strain>
    </source>
</reference>
<dbReference type="RefSeq" id="WP_129123796.1">
    <property type="nucleotide sequence ID" value="NZ_PEIB01000035.1"/>
</dbReference>
<dbReference type="SUPFAM" id="SSF101744">
    <property type="entry name" value="Rof/RNase P subunit-like"/>
    <property type="match status" value="1"/>
</dbReference>
<keyword evidence="2" id="KW-1185">Reference proteome</keyword>
<accession>A0A4Q0YLC9</accession>
<dbReference type="InterPro" id="IPR038626">
    <property type="entry name" value="Rof-like_sf"/>
</dbReference>
<comment type="caution">
    <text evidence="1">The sequence shown here is derived from an EMBL/GenBank/DDBJ whole genome shotgun (WGS) entry which is preliminary data.</text>
</comment>
<protein>
    <submittedName>
        <fullName evidence="1">Uncharacterized protein</fullName>
    </submittedName>
</protein>
<evidence type="ECO:0000313" key="2">
    <source>
        <dbReference type="Proteomes" id="UP000290287"/>
    </source>
</evidence>
<sequence length="100" mass="11390">MISREAYRFVELSCQHYYEIEILLQNGEEISGFANKVELIDIKGEPREFLVLRQPGISIDIALDEVYAITAITENPHFNYVKIAGRNAAVPYKAKNCAKK</sequence>
<dbReference type="Proteomes" id="UP000290287">
    <property type="component" value="Unassembled WGS sequence"/>
</dbReference>
<dbReference type="EMBL" id="PEIB01000035">
    <property type="protein sequence ID" value="RXJ71592.1"/>
    <property type="molecule type" value="Genomic_DNA"/>
</dbReference>
<dbReference type="OrthoDB" id="5344363at2"/>
<organism evidence="1 2">
    <name type="scientific">Veronia nyctiphanis</name>
    <dbReference type="NCBI Taxonomy" id="1278244"/>
    <lineage>
        <taxon>Bacteria</taxon>
        <taxon>Pseudomonadati</taxon>
        <taxon>Pseudomonadota</taxon>
        <taxon>Gammaproteobacteria</taxon>
        <taxon>Vibrionales</taxon>
        <taxon>Vibrionaceae</taxon>
        <taxon>Veronia</taxon>
    </lineage>
</organism>
<dbReference type="InterPro" id="IPR023534">
    <property type="entry name" value="Rof/RNase_P-like"/>
</dbReference>
<name>A0A4Q0YLC9_9GAMM</name>
<proteinExistence type="predicted"/>
<gene>
    <name evidence="1" type="ORF">CS022_20525</name>
</gene>
<dbReference type="Gene3D" id="2.30.30.400">
    <property type="entry name" value="Rof-like"/>
    <property type="match status" value="1"/>
</dbReference>
<evidence type="ECO:0000313" key="1">
    <source>
        <dbReference type="EMBL" id="RXJ71592.1"/>
    </source>
</evidence>